<reference evidence="4" key="3">
    <citation type="journal article" date="2019" name="Int. J. Syst. Evol. Microbiol.">
        <title>The Global Catalogue of Microorganisms (GCM) 10K type strain sequencing project: providing services to taxonomists for standard genome sequencing and annotation.</title>
        <authorList>
            <consortium name="The Broad Institute Genomics Platform"/>
            <consortium name="The Broad Institute Genome Sequencing Center for Infectious Disease"/>
            <person name="Wu L."/>
            <person name="Ma J."/>
        </authorList>
    </citation>
    <scope>NUCLEOTIDE SEQUENCE [LARGE SCALE GENOMIC DNA]</scope>
    <source>
        <strain evidence="4">CGMCC 1.8884</strain>
    </source>
</reference>
<organism evidence="2 5">
    <name type="scientific">Deinococcus wulumuqiensis</name>
    <dbReference type="NCBI Taxonomy" id="980427"/>
    <lineage>
        <taxon>Bacteria</taxon>
        <taxon>Thermotogati</taxon>
        <taxon>Deinococcota</taxon>
        <taxon>Deinococci</taxon>
        <taxon>Deinococcales</taxon>
        <taxon>Deinococcaceae</taxon>
        <taxon>Deinococcus</taxon>
    </lineage>
</organism>
<dbReference type="Gene3D" id="3.40.710.10">
    <property type="entry name" value="DD-peptidase/beta-lactamase superfamily"/>
    <property type="match status" value="1"/>
</dbReference>
<name>A0AAV4KCH9_9DEIO</name>
<dbReference type="InterPro" id="IPR001466">
    <property type="entry name" value="Beta-lactam-related"/>
</dbReference>
<dbReference type="EMBL" id="BMMA01000029">
    <property type="protein sequence ID" value="GGI89742.1"/>
    <property type="molecule type" value="Genomic_DNA"/>
</dbReference>
<evidence type="ECO:0000313" key="2">
    <source>
        <dbReference type="EMBL" id="GGI89742.1"/>
    </source>
</evidence>
<comment type="caution">
    <text evidence="2">The sequence shown here is derived from an EMBL/GenBank/DDBJ whole genome shotgun (WGS) entry which is preliminary data.</text>
</comment>
<dbReference type="EMBL" id="BMLZ01000032">
    <property type="protein sequence ID" value="GGP30619.1"/>
    <property type="molecule type" value="Genomic_DNA"/>
</dbReference>
<dbReference type="SUPFAM" id="SSF56601">
    <property type="entry name" value="beta-lactamase/transpeptidase-like"/>
    <property type="match status" value="1"/>
</dbReference>
<protein>
    <submittedName>
        <fullName evidence="2">Serine hydrolase</fullName>
    </submittedName>
</protein>
<dbReference type="RefSeq" id="WP_017870687.1">
    <property type="nucleotide sequence ID" value="NZ_BMLZ01000032.1"/>
</dbReference>
<keyword evidence="4" id="KW-1185">Reference proteome</keyword>
<accession>A0AAV4KCH9</accession>
<gene>
    <name evidence="3" type="ORF">GCM10008021_22700</name>
    <name evidence="2" type="ORF">GCM10010914_25100</name>
</gene>
<reference evidence="2" key="2">
    <citation type="journal article" date="2014" name="Int. J. Syst. Evol. Microbiol.">
        <title>Complete genome sequence of Corynebacterium casei LMG S-19264T (=DSM 44701T), isolated from a smear-ripened cheese.</title>
        <authorList>
            <consortium name="US DOE Joint Genome Institute (JGI-PGF)"/>
            <person name="Walter F."/>
            <person name="Albersmeier A."/>
            <person name="Kalinowski J."/>
            <person name="Ruckert C."/>
        </authorList>
    </citation>
    <scope>NUCLEOTIDE SEQUENCE</scope>
    <source>
        <strain evidence="2">CGMCC 1.8885</strain>
    </source>
</reference>
<dbReference type="Proteomes" id="UP000630135">
    <property type="component" value="Unassembled WGS sequence"/>
</dbReference>
<dbReference type="InterPro" id="IPR050789">
    <property type="entry name" value="Diverse_Enzym_Activities"/>
</dbReference>
<evidence type="ECO:0000313" key="5">
    <source>
        <dbReference type="Proteomes" id="UP000652720"/>
    </source>
</evidence>
<reference evidence="3" key="1">
    <citation type="journal article" date="2014" name="Int. J. Syst. Evol. Microbiol.">
        <title>Complete genome of a new Firmicutes species belonging to the dominant human colonic microbiota ('Ruminococcus bicirculans') reveals two chromosomes and a selective capacity to utilize plant glucans.</title>
        <authorList>
            <consortium name="NISC Comparative Sequencing Program"/>
            <person name="Wegmann U."/>
            <person name="Louis P."/>
            <person name="Goesmann A."/>
            <person name="Henrissat B."/>
            <person name="Duncan S.H."/>
            <person name="Flint H.J."/>
        </authorList>
    </citation>
    <scope>NUCLEOTIDE SEQUENCE</scope>
    <source>
        <strain evidence="3">CGMCC 1.8884</strain>
    </source>
</reference>
<dbReference type="Proteomes" id="UP000652720">
    <property type="component" value="Unassembled WGS sequence"/>
</dbReference>
<dbReference type="PANTHER" id="PTHR43283">
    <property type="entry name" value="BETA-LACTAMASE-RELATED"/>
    <property type="match status" value="1"/>
</dbReference>
<keyword evidence="2" id="KW-0378">Hydrolase</keyword>
<dbReference type="InterPro" id="IPR012338">
    <property type="entry name" value="Beta-lactam/transpept-like"/>
</dbReference>
<evidence type="ECO:0000313" key="3">
    <source>
        <dbReference type="EMBL" id="GGP30619.1"/>
    </source>
</evidence>
<reference evidence="2" key="4">
    <citation type="submission" date="2023-08" db="EMBL/GenBank/DDBJ databases">
        <authorList>
            <person name="Sun Q."/>
            <person name="Zhou Y."/>
        </authorList>
    </citation>
    <scope>NUCLEOTIDE SEQUENCE</scope>
    <source>
        <strain evidence="3">CGMCC 1.8884</strain>
        <strain evidence="2">CGMCC 1.8885</strain>
    </source>
</reference>
<dbReference type="Pfam" id="PF00144">
    <property type="entry name" value="Beta-lactamase"/>
    <property type="match status" value="1"/>
</dbReference>
<feature type="domain" description="Beta-lactamase-related" evidence="1">
    <location>
        <begin position="25"/>
        <end position="320"/>
    </location>
</feature>
<dbReference type="GeneID" id="59165226"/>
<dbReference type="PANTHER" id="PTHR43283:SF3">
    <property type="entry name" value="BETA-LACTAMASE FAMILY PROTEIN (AFU_ORTHOLOGUE AFUA_5G07500)"/>
    <property type="match status" value="1"/>
</dbReference>
<proteinExistence type="predicted"/>
<sequence length="340" mass="35443">MLFSPAPFPPPLRALLNLSEAEARALAPLLRQTFRRGGVLGVSRGGERRLMALGGVPESGVFELASVTKPFTAALASALVREGWLEWDVPLAALGGPLRRLPRTLTPSALATHTAGLPPHPARTALTTFTRFADPYGGMSPADVLASARRWARPPQRGGFPFAYSNLGAGVLALGLAHAAGEDVSAAGYERALRRHVILPLGLPDVALTPVREVVTPYGLLGGREVTGFAQLAGAGGLFGTAAELLRFGEAHLSAEVGRHWQDARPVAGLPPLYTGAAPGWFHSGAAVWHDGIARGTRTALGFSPRSGVVVTLLVRGAAPVLGVRAGVPLLLLRLLKAEG</sequence>
<dbReference type="AlphaFoldDB" id="A0AAV4KCH9"/>
<evidence type="ECO:0000313" key="4">
    <source>
        <dbReference type="Proteomes" id="UP000630135"/>
    </source>
</evidence>
<evidence type="ECO:0000259" key="1">
    <source>
        <dbReference type="Pfam" id="PF00144"/>
    </source>
</evidence>
<dbReference type="GO" id="GO:0016787">
    <property type="term" value="F:hydrolase activity"/>
    <property type="evidence" value="ECO:0007669"/>
    <property type="project" value="UniProtKB-KW"/>
</dbReference>